<feature type="compositionally biased region" description="Basic and acidic residues" evidence="2">
    <location>
        <begin position="16"/>
        <end position="28"/>
    </location>
</feature>
<feature type="compositionally biased region" description="Low complexity" evidence="2">
    <location>
        <begin position="1"/>
        <end position="15"/>
    </location>
</feature>
<feature type="region of interest" description="Disordered" evidence="2">
    <location>
        <begin position="1"/>
        <end position="43"/>
    </location>
</feature>
<dbReference type="SUPFAM" id="SSF58100">
    <property type="entry name" value="Bacterial hemolysins"/>
    <property type="match status" value="1"/>
</dbReference>
<evidence type="ECO:0000256" key="1">
    <source>
        <dbReference type="SAM" id="Coils"/>
    </source>
</evidence>
<proteinExistence type="predicted"/>
<organism evidence="3 4">
    <name type="scientific">Caenorhabditis auriculariae</name>
    <dbReference type="NCBI Taxonomy" id="2777116"/>
    <lineage>
        <taxon>Eukaryota</taxon>
        <taxon>Metazoa</taxon>
        <taxon>Ecdysozoa</taxon>
        <taxon>Nematoda</taxon>
        <taxon>Chromadorea</taxon>
        <taxon>Rhabditida</taxon>
        <taxon>Rhabditina</taxon>
        <taxon>Rhabditomorpha</taxon>
        <taxon>Rhabditoidea</taxon>
        <taxon>Rhabditidae</taxon>
        <taxon>Peloderinae</taxon>
        <taxon>Caenorhabditis</taxon>
    </lineage>
</organism>
<accession>A0A8S1HWA6</accession>
<evidence type="ECO:0000256" key="2">
    <source>
        <dbReference type="SAM" id="MobiDB-lite"/>
    </source>
</evidence>
<reference evidence="3" key="1">
    <citation type="submission" date="2020-10" db="EMBL/GenBank/DDBJ databases">
        <authorList>
            <person name="Kikuchi T."/>
        </authorList>
    </citation>
    <scope>NUCLEOTIDE SEQUENCE</scope>
    <source>
        <strain evidence="3">NKZ352</strain>
    </source>
</reference>
<keyword evidence="1" id="KW-0175">Coiled coil</keyword>
<feature type="compositionally biased region" description="Basic and acidic residues" evidence="2">
    <location>
        <begin position="74"/>
        <end position="88"/>
    </location>
</feature>
<dbReference type="AlphaFoldDB" id="A0A8S1HWA6"/>
<dbReference type="EMBL" id="CAJGYM010000194">
    <property type="protein sequence ID" value="CAD6199684.1"/>
    <property type="molecule type" value="Genomic_DNA"/>
</dbReference>
<keyword evidence="4" id="KW-1185">Reference proteome</keyword>
<evidence type="ECO:0000313" key="4">
    <source>
        <dbReference type="Proteomes" id="UP000835052"/>
    </source>
</evidence>
<protein>
    <submittedName>
        <fullName evidence="3">Uncharacterized protein</fullName>
    </submittedName>
</protein>
<dbReference type="Proteomes" id="UP000835052">
    <property type="component" value="Unassembled WGS sequence"/>
</dbReference>
<feature type="region of interest" description="Disordered" evidence="2">
    <location>
        <begin position="65"/>
        <end position="88"/>
    </location>
</feature>
<name>A0A8S1HWA6_9PELO</name>
<sequence>MGALQSAAPPQASKASLEEKLQEQRSLEQELEESDQQQQMATIAAEGERKLRAAKKVHDERMAALKSSYLTGQEKSRRSMTDSVKEALERQERIRKQLEEAKSKLAGLEEEAEKLESEERNAVEASERDKAMEVLEEREQRATDETSHDHQRYLEDYQGRQAQHIFADNVNSINTISDSLCDQLGRLNREIAAYNSKIPRTPSDYVDVVPNTNSEERGGILQSLLETATRSVINVRNEVTKFSSECRTNTRVDPKRRENLNETLSTLRTSLNQLNRAINDVQCSVEGKKEASYEEIQKSLATYENELSRLRFICEETEDPVSRKSSFRDEIMSE</sequence>
<feature type="coiled-coil region" evidence="1">
    <location>
        <begin position="257"/>
        <end position="313"/>
    </location>
</feature>
<comment type="caution">
    <text evidence="3">The sequence shown here is derived from an EMBL/GenBank/DDBJ whole genome shotgun (WGS) entry which is preliminary data.</text>
</comment>
<feature type="region of interest" description="Disordered" evidence="2">
    <location>
        <begin position="109"/>
        <end position="130"/>
    </location>
</feature>
<evidence type="ECO:0000313" key="3">
    <source>
        <dbReference type="EMBL" id="CAD6199684.1"/>
    </source>
</evidence>
<gene>
    <name evidence="3" type="ORF">CAUJ_LOCUS15584</name>
</gene>
<feature type="compositionally biased region" description="Basic and acidic residues" evidence="2">
    <location>
        <begin position="114"/>
        <end position="130"/>
    </location>
</feature>